<gene>
    <name evidence="4" type="ORF">SBAD_LOCUS7091</name>
</gene>
<dbReference type="SMART" id="SM00365">
    <property type="entry name" value="LRR_SD22"/>
    <property type="match status" value="4"/>
</dbReference>
<dbReference type="InterPro" id="IPR036871">
    <property type="entry name" value="PX_dom_sf"/>
</dbReference>
<dbReference type="Proteomes" id="UP000270296">
    <property type="component" value="Unassembled WGS sequence"/>
</dbReference>
<dbReference type="PROSITE" id="PS50195">
    <property type="entry name" value="PX"/>
    <property type="match status" value="1"/>
</dbReference>
<dbReference type="InterPro" id="IPR001611">
    <property type="entry name" value="Leu-rich_rpt"/>
</dbReference>
<accession>A0A183ITZ4</accession>
<dbReference type="Gene3D" id="3.30.1520.10">
    <property type="entry name" value="Phox-like domain"/>
    <property type="match status" value="1"/>
</dbReference>
<dbReference type="EMBL" id="UZAM01010313">
    <property type="protein sequence ID" value="VDP11853.1"/>
    <property type="molecule type" value="Genomic_DNA"/>
</dbReference>
<dbReference type="OrthoDB" id="430293at2759"/>
<dbReference type="PROSITE" id="PS51450">
    <property type="entry name" value="LRR"/>
    <property type="match status" value="3"/>
</dbReference>
<dbReference type="InterPro" id="IPR025875">
    <property type="entry name" value="Leu-rich_rpt_4"/>
</dbReference>
<name>A0A183ITZ4_9BILA</name>
<dbReference type="Pfam" id="PF13855">
    <property type="entry name" value="LRR_8"/>
    <property type="match status" value="1"/>
</dbReference>
<keyword evidence="2" id="KW-0677">Repeat</keyword>
<evidence type="ECO:0000313" key="4">
    <source>
        <dbReference type="EMBL" id="VDP11853.1"/>
    </source>
</evidence>
<dbReference type="InterPro" id="IPR032675">
    <property type="entry name" value="LRR_dom_sf"/>
</dbReference>
<dbReference type="WBParaSite" id="SBAD_0000735701-mRNA-1">
    <property type="protein sequence ID" value="SBAD_0000735701-mRNA-1"/>
    <property type="gene ID" value="SBAD_0000735701"/>
</dbReference>
<dbReference type="SUPFAM" id="SSF52058">
    <property type="entry name" value="L domain-like"/>
    <property type="match status" value="1"/>
</dbReference>
<dbReference type="PANTHER" id="PTHR15454:SF35">
    <property type="entry name" value="NISCHARIN"/>
    <property type="match status" value="1"/>
</dbReference>
<evidence type="ECO:0000313" key="5">
    <source>
        <dbReference type="Proteomes" id="UP000270296"/>
    </source>
</evidence>
<sequence length="417" mass="47322">MAELPEWNRFKKLKRSFLPPKKLIGNHDEAFLSIRQTELQDYLRTVFKLDAILQKKKNLNSMPLALATFLDFNLYEVHGIVHDLALTISNEVEHFTDEGVEPFVLSTLQLYALTERMRLPEPTHEPSSDLMLDIGNVIEFLSCLKRLKVSKIAIMAIAAVCLKTRSIGNLQVTGGKCAGKSNIPLNSLNFSLRVLDLTCNCLRDIDNLQHLPYLTELNLSNNRIEKIEHWNKKLGNVKKLRLTNNKIHSLKGLSKLYSLEYLDVRDNNLSHIKQVWPVGNLPCLQVLLLSGNCVENSIDYRTRILEAFGERASEVRVNNDAATQRELDTVTIRLAIRKAKEDRRLQLLNATKQISQAVSLAEAEVLKSFDMITGIPNPSQAMNSARLQGKTSNLAHSRFADLKHEINVILDLVQQWS</sequence>
<evidence type="ECO:0000313" key="6">
    <source>
        <dbReference type="WBParaSite" id="SBAD_0000735701-mRNA-1"/>
    </source>
</evidence>
<keyword evidence="1" id="KW-0433">Leucine-rich repeat</keyword>
<evidence type="ECO:0000259" key="3">
    <source>
        <dbReference type="PROSITE" id="PS50195"/>
    </source>
</evidence>
<reference evidence="4 5" key="2">
    <citation type="submission" date="2018-11" db="EMBL/GenBank/DDBJ databases">
        <authorList>
            <consortium name="Pathogen Informatics"/>
        </authorList>
    </citation>
    <scope>NUCLEOTIDE SEQUENCE [LARGE SCALE GENOMIC DNA]</scope>
</reference>
<dbReference type="Pfam" id="PF12799">
    <property type="entry name" value="LRR_4"/>
    <property type="match status" value="1"/>
</dbReference>
<proteinExistence type="predicted"/>
<reference evidence="6" key="1">
    <citation type="submission" date="2016-06" db="UniProtKB">
        <authorList>
            <consortium name="WormBaseParasite"/>
        </authorList>
    </citation>
    <scope>IDENTIFICATION</scope>
</reference>
<dbReference type="GO" id="GO:0035091">
    <property type="term" value="F:phosphatidylinositol binding"/>
    <property type="evidence" value="ECO:0007669"/>
    <property type="project" value="InterPro"/>
</dbReference>
<keyword evidence="5" id="KW-1185">Reference proteome</keyword>
<dbReference type="GO" id="GO:0005737">
    <property type="term" value="C:cytoplasm"/>
    <property type="evidence" value="ECO:0007669"/>
    <property type="project" value="TreeGrafter"/>
</dbReference>
<dbReference type="AlphaFoldDB" id="A0A183ITZ4"/>
<dbReference type="Gene3D" id="3.80.10.10">
    <property type="entry name" value="Ribonuclease Inhibitor"/>
    <property type="match status" value="1"/>
</dbReference>
<evidence type="ECO:0000256" key="2">
    <source>
        <dbReference type="ARBA" id="ARBA00022737"/>
    </source>
</evidence>
<evidence type="ECO:0000256" key="1">
    <source>
        <dbReference type="ARBA" id="ARBA00022614"/>
    </source>
</evidence>
<dbReference type="PANTHER" id="PTHR15454">
    <property type="entry name" value="NISCHARIN RELATED"/>
    <property type="match status" value="1"/>
</dbReference>
<organism evidence="6">
    <name type="scientific">Soboliphyme baturini</name>
    <dbReference type="NCBI Taxonomy" id="241478"/>
    <lineage>
        <taxon>Eukaryota</taxon>
        <taxon>Metazoa</taxon>
        <taxon>Ecdysozoa</taxon>
        <taxon>Nematoda</taxon>
        <taxon>Enoplea</taxon>
        <taxon>Dorylaimia</taxon>
        <taxon>Dioctophymatida</taxon>
        <taxon>Dioctophymatoidea</taxon>
        <taxon>Soboliphymatidae</taxon>
        <taxon>Soboliphyme</taxon>
    </lineage>
</organism>
<protein>
    <submittedName>
        <fullName evidence="6">PX domain-containing protein</fullName>
    </submittedName>
</protein>
<dbReference type="InterPro" id="IPR001683">
    <property type="entry name" value="PX_dom"/>
</dbReference>
<feature type="domain" description="PX" evidence="3">
    <location>
        <begin position="1"/>
        <end position="76"/>
    </location>
</feature>
<dbReference type="SUPFAM" id="SSF64268">
    <property type="entry name" value="PX domain"/>
    <property type="match status" value="1"/>
</dbReference>